<dbReference type="Proteomes" id="UP000311382">
    <property type="component" value="Unassembled WGS sequence"/>
</dbReference>
<reference evidence="4 5" key="1">
    <citation type="submission" date="2019-03" db="EMBL/GenBank/DDBJ databases">
        <title>Rhodosporidium diobovatum UCD-FST 08-225 genome sequencing, assembly, and annotation.</title>
        <authorList>
            <person name="Fakankun I.U."/>
            <person name="Fristensky B."/>
            <person name="Levin D.B."/>
        </authorList>
    </citation>
    <scope>NUCLEOTIDE SEQUENCE [LARGE SCALE GENOMIC DNA]</scope>
    <source>
        <strain evidence="4 5">UCD-FST 08-225</strain>
    </source>
</reference>
<dbReference type="Gene3D" id="3.30.30.30">
    <property type="match status" value="1"/>
</dbReference>
<dbReference type="AlphaFoldDB" id="A0A5C5G663"/>
<feature type="region of interest" description="Disordered" evidence="3">
    <location>
        <begin position="555"/>
        <end position="581"/>
    </location>
</feature>
<dbReference type="Pfam" id="PF00012">
    <property type="entry name" value="HSP70"/>
    <property type="match status" value="1"/>
</dbReference>
<comment type="caution">
    <text evidence="4">The sequence shown here is derived from an EMBL/GenBank/DDBJ whole genome shotgun (WGS) entry which is preliminary data.</text>
</comment>
<dbReference type="GO" id="GO:0005524">
    <property type="term" value="F:ATP binding"/>
    <property type="evidence" value="ECO:0007669"/>
    <property type="project" value="UniProtKB-KW"/>
</dbReference>
<accession>A0A5C5G663</accession>
<evidence type="ECO:0000256" key="1">
    <source>
        <dbReference type="ARBA" id="ARBA00022741"/>
    </source>
</evidence>
<dbReference type="EMBL" id="SOZI01000011">
    <property type="protein sequence ID" value="TNY23451.1"/>
    <property type="molecule type" value="Genomic_DNA"/>
</dbReference>
<dbReference type="PANTHER" id="PTHR45639">
    <property type="entry name" value="HSC70CB, ISOFORM G-RELATED"/>
    <property type="match status" value="1"/>
</dbReference>
<feature type="region of interest" description="Disordered" evidence="3">
    <location>
        <begin position="1"/>
        <end position="41"/>
    </location>
</feature>
<dbReference type="OrthoDB" id="29851at2759"/>
<feature type="compositionally biased region" description="Acidic residues" evidence="3">
    <location>
        <begin position="560"/>
        <end position="574"/>
    </location>
</feature>
<dbReference type="SUPFAM" id="SSF53067">
    <property type="entry name" value="Actin-like ATPase domain"/>
    <property type="match status" value="2"/>
</dbReference>
<keyword evidence="2" id="KW-0067">ATP-binding</keyword>
<sequence>MPPKRGQKGSKQSSKAPSKAASKAPSGANTPRAPTEPQTPVKLAPGLLGLNFGQSFSSVAIIDKEGLADCIANDDGERQIASALSFSGSEEYYGVPARVQLVRNPNNTILAFRNLLGKTYSEVKDVKQPCNSAAIVDHNGQPAFTVDINGTPTTLTAHDCAVRFLRVLLSYATDFLGRPISDAVLTVPSDFSPAQTQALVAAATEAGVNVVQTVPEAAAALTAYASTEVSASADAGADKLPIDRNTVVLDVGATSTTATVVAIRDGLFHPLASVSDSSLGGDLFDEKLMDWFGKEFTKKTKTPLEASNHRAQMKLRLAVEVTKKSLSASTTAPCSVESLAEGLDFHGTVNRMRFDLLAASVYARIVAQVEKAVSQAGLDPLEVLEVVLVGGTTKLPTLANKLLDVFRNEQTVISSQIEPDEVLSKGSALQAQSLRATFPADEPNSAELVRESTTSAAVVAPSALSQPLGFVLEPELSSTPADLAFVTLLDSHTPLPARRIVDVPLESDTVKEVVVALWEGEHYVKVTPAQTKVEAAKGAVAGAVGSLVDAAKKAVGAGPADDDEYSDDDDEEEDIRTPEVRATKAITDLVVPVDASKKGSHVRLTIVVDQQGKGHLEAHQLVDGAQSVTKDF</sequence>
<dbReference type="InterPro" id="IPR013126">
    <property type="entry name" value="Hsp_70_fam"/>
</dbReference>
<keyword evidence="5" id="KW-1185">Reference proteome</keyword>
<dbReference type="FunFam" id="3.90.640.10:FF:000021">
    <property type="entry name" value="Heat shock protein 14"/>
    <property type="match status" value="1"/>
</dbReference>
<protein>
    <submittedName>
        <fullName evidence="4">Hsp70 protein-domain-containing protein</fullName>
    </submittedName>
</protein>
<dbReference type="STRING" id="5288.A0A5C5G663"/>
<name>A0A5C5G663_9BASI</name>
<evidence type="ECO:0000256" key="3">
    <source>
        <dbReference type="SAM" id="MobiDB-lite"/>
    </source>
</evidence>
<dbReference type="Gene3D" id="3.90.640.10">
    <property type="entry name" value="Actin, Chain A, domain 4"/>
    <property type="match status" value="1"/>
</dbReference>
<dbReference type="GO" id="GO:0140662">
    <property type="term" value="F:ATP-dependent protein folding chaperone"/>
    <property type="evidence" value="ECO:0007669"/>
    <property type="project" value="InterPro"/>
</dbReference>
<dbReference type="GO" id="GO:0005634">
    <property type="term" value="C:nucleus"/>
    <property type="evidence" value="ECO:0007669"/>
    <property type="project" value="TreeGrafter"/>
</dbReference>
<dbReference type="Gene3D" id="3.30.420.40">
    <property type="match status" value="2"/>
</dbReference>
<gene>
    <name evidence="4" type="ORF">DMC30DRAFT_360102</name>
</gene>
<evidence type="ECO:0000313" key="5">
    <source>
        <dbReference type="Proteomes" id="UP000311382"/>
    </source>
</evidence>
<organism evidence="4 5">
    <name type="scientific">Rhodotorula diobovata</name>
    <dbReference type="NCBI Taxonomy" id="5288"/>
    <lineage>
        <taxon>Eukaryota</taxon>
        <taxon>Fungi</taxon>
        <taxon>Dikarya</taxon>
        <taxon>Basidiomycota</taxon>
        <taxon>Pucciniomycotina</taxon>
        <taxon>Microbotryomycetes</taxon>
        <taxon>Sporidiobolales</taxon>
        <taxon>Sporidiobolaceae</taxon>
        <taxon>Rhodotorula</taxon>
    </lineage>
</organism>
<dbReference type="PRINTS" id="PR00301">
    <property type="entry name" value="HEATSHOCK70"/>
</dbReference>
<keyword evidence="1" id="KW-0547">Nucleotide-binding</keyword>
<proteinExistence type="predicted"/>
<dbReference type="GO" id="GO:0005829">
    <property type="term" value="C:cytosol"/>
    <property type="evidence" value="ECO:0007669"/>
    <property type="project" value="TreeGrafter"/>
</dbReference>
<evidence type="ECO:0000313" key="4">
    <source>
        <dbReference type="EMBL" id="TNY23451.1"/>
    </source>
</evidence>
<evidence type="ECO:0000256" key="2">
    <source>
        <dbReference type="ARBA" id="ARBA00022840"/>
    </source>
</evidence>
<dbReference type="InterPro" id="IPR043129">
    <property type="entry name" value="ATPase_NBD"/>
</dbReference>
<feature type="compositionally biased region" description="Low complexity" evidence="3">
    <location>
        <begin position="9"/>
        <end position="28"/>
    </location>
</feature>
<dbReference type="PANTHER" id="PTHR45639:SF32">
    <property type="entry name" value="HEAT SHOCK PROTEIN PDR13"/>
    <property type="match status" value="1"/>
</dbReference>